<evidence type="ECO:0000256" key="10">
    <source>
        <dbReference type="ARBA" id="ARBA00023286"/>
    </source>
</evidence>
<dbReference type="SMART" id="SM00079">
    <property type="entry name" value="PBPe"/>
    <property type="match status" value="1"/>
</dbReference>
<evidence type="ECO:0000256" key="7">
    <source>
        <dbReference type="ARBA" id="ARBA00023136"/>
    </source>
</evidence>
<keyword evidence="7" id="KW-0472">Membrane</keyword>
<dbReference type="OrthoDB" id="5431130at2"/>
<evidence type="ECO:0000259" key="13">
    <source>
        <dbReference type="SMART" id="SM00062"/>
    </source>
</evidence>
<protein>
    <submittedName>
        <fullName evidence="16">CjaC</fullName>
    </submittedName>
</protein>
<comment type="subcellular location">
    <subcellularLocation>
        <location evidence="1">Membrane</location>
        <topology evidence="1">Multi-pass membrane protein</topology>
    </subcellularLocation>
</comment>
<feature type="domain" description="Solute-binding protein family 3/N-terminal" evidence="13">
    <location>
        <begin position="20"/>
        <end position="239"/>
    </location>
</feature>
<dbReference type="InterPro" id="IPR019594">
    <property type="entry name" value="Glu/Gly-bd"/>
</dbReference>
<keyword evidence="8" id="KW-0675">Receptor</keyword>
<evidence type="ECO:0000256" key="5">
    <source>
        <dbReference type="ARBA" id="ARBA00022989"/>
    </source>
</evidence>
<feature type="domain" description="Ionotropic glutamate receptor C-terminal" evidence="14">
    <location>
        <begin position="20"/>
        <end position="235"/>
    </location>
</feature>
<keyword evidence="3" id="KW-0812">Transmembrane</keyword>
<dbReference type="GO" id="GO:0015276">
    <property type="term" value="F:ligand-gated monoatomic ion channel activity"/>
    <property type="evidence" value="ECO:0007669"/>
    <property type="project" value="InterPro"/>
</dbReference>
<dbReference type="InterPro" id="IPR001320">
    <property type="entry name" value="Iontro_rcpt_C"/>
</dbReference>
<organism evidence="16 17">
    <name type="scientific">Campylobacter geochelonis</name>
    <dbReference type="NCBI Taxonomy" id="1780362"/>
    <lineage>
        <taxon>Bacteria</taxon>
        <taxon>Pseudomonadati</taxon>
        <taxon>Campylobacterota</taxon>
        <taxon>Epsilonproteobacteria</taxon>
        <taxon>Campylobacterales</taxon>
        <taxon>Campylobacteraceae</taxon>
        <taxon>Campylobacter</taxon>
    </lineage>
</organism>
<dbReference type="RefSeq" id="WP_075531742.1">
    <property type="nucleotide sequence ID" value="NZ_CP053844.1"/>
</dbReference>
<evidence type="ECO:0000313" key="16">
    <source>
        <dbReference type="EMBL" id="CZE47536.1"/>
    </source>
</evidence>
<evidence type="ECO:0000256" key="3">
    <source>
        <dbReference type="ARBA" id="ARBA00022692"/>
    </source>
</evidence>
<evidence type="ECO:0000259" key="15">
    <source>
        <dbReference type="SMART" id="SM00918"/>
    </source>
</evidence>
<evidence type="ECO:0000256" key="6">
    <source>
        <dbReference type="ARBA" id="ARBA00023065"/>
    </source>
</evidence>
<keyword evidence="17" id="KW-1185">Reference proteome</keyword>
<name>A0A128EF33_9BACT</name>
<evidence type="ECO:0000313" key="17">
    <source>
        <dbReference type="Proteomes" id="UP000069632"/>
    </source>
</evidence>
<evidence type="ECO:0000256" key="8">
    <source>
        <dbReference type="ARBA" id="ARBA00023170"/>
    </source>
</evidence>
<evidence type="ECO:0000259" key="14">
    <source>
        <dbReference type="SMART" id="SM00079"/>
    </source>
</evidence>
<dbReference type="AlphaFoldDB" id="A0A128EF33"/>
<dbReference type="InterPro" id="IPR001638">
    <property type="entry name" value="Solute-binding_3/MltF_N"/>
</dbReference>
<keyword evidence="10" id="KW-1071">Ligand-gated ion channel</keyword>
<keyword evidence="4 12" id="KW-0732">Signal</keyword>
<feature type="signal peptide" evidence="12">
    <location>
        <begin position="1"/>
        <end position="18"/>
    </location>
</feature>
<evidence type="ECO:0000256" key="12">
    <source>
        <dbReference type="SAM" id="SignalP"/>
    </source>
</evidence>
<gene>
    <name evidence="16" type="primary">artP_2</name>
    <name evidence="16" type="ORF">ERS672216_00947</name>
</gene>
<evidence type="ECO:0000256" key="11">
    <source>
        <dbReference type="ARBA" id="ARBA00023303"/>
    </source>
</evidence>
<dbReference type="SUPFAM" id="SSF53850">
    <property type="entry name" value="Periplasmic binding protein-like II"/>
    <property type="match status" value="1"/>
</dbReference>
<feature type="chain" id="PRO_5007281452" evidence="12">
    <location>
        <begin position="19"/>
        <end position="239"/>
    </location>
</feature>
<evidence type="ECO:0000256" key="1">
    <source>
        <dbReference type="ARBA" id="ARBA00004141"/>
    </source>
</evidence>
<dbReference type="SMART" id="SM00918">
    <property type="entry name" value="Lig_chan-Glu_bd"/>
    <property type="match status" value="1"/>
</dbReference>
<accession>A0A128EF33</accession>
<dbReference type="EMBL" id="FIZP01000003">
    <property type="protein sequence ID" value="CZE47536.1"/>
    <property type="molecule type" value="Genomic_DNA"/>
</dbReference>
<evidence type="ECO:0000256" key="2">
    <source>
        <dbReference type="ARBA" id="ARBA00022448"/>
    </source>
</evidence>
<dbReference type="PANTHER" id="PTHR35936:SF17">
    <property type="entry name" value="ARGININE-BINDING EXTRACELLULAR PROTEIN ARTP"/>
    <property type="match status" value="1"/>
</dbReference>
<keyword evidence="11" id="KW-0407">Ion channel</keyword>
<dbReference type="GO" id="GO:0016020">
    <property type="term" value="C:membrane"/>
    <property type="evidence" value="ECO:0007669"/>
    <property type="project" value="UniProtKB-SubCell"/>
</dbReference>
<dbReference type="PANTHER" id="PTHR35936">
    <property type="entry name" value="MEMBRANE-BOUND LYTIC MUREIN TRANSGLYCOSYLASE F"/>
    <property type="match status" value="1"/>
</dbReference>
<keyword evidence="6" id="KW-0406">Ion transport</keyword>
<dbReference type="SMART" id="SM00062">
    <property type="entry name" value="PBPb"/>
    <property type="match status" value="1"/>
</dbReference>
<dbReference type="Gene3D" id="3.40.190.10">
    <property type="entry name" value="Periplasmic binding protein-like II"/>
    <property type="match status" value="2"/>
</dbReference>
<reference evidence="16 17" key="1">
    <citation type="submission" date="2016-02" db="EMBL/GenBank/DDBJ databases">
        <authorList>
            <consortium name="Pathogen Informatics"/>
        </authorList>
    </citation>
    <scope>NUCLEOTIDE SEQUENCE [LARGE SCALE GENOMIC DNA]</scope>
    <source>
        <strain evidence="16 17">RC20</strain>
    </source>
</reference>
<feature type="domain" description="Ionotropic glutamate receptor L-glutamate and glycine-binding" evidence="15">
    <location>
        <begin position="31"/>
        <end position="76"/>
    </location>
</feature>
<dbReference type="Proteomes" id="UP000069632">
    <property type="component" value="Unassembled WGS sequence"/>
</dbReference>
<sequence length="239" mass="26674">MKIFKFILLTFFCISAYAKPLIIGTDGVYPPFDYRDENSTLVGFDVDLIDAISKKAGFEYEFIVMGFDGLIPALKTGKIDIIASAMSVTSEREKAVDFSDNYFLTENLYLKRADNTSIKSLNDLKGKKIGVLLGSAQEFSARKIAGVNVIPTKEIFTSILALKNGKVDVVLVDNSIGYGFLKKNTDLAWFHKQIDDGDGFAFAFDKGKFKDLITKFNTALKEIKADGTYDKLLEKYELK</sequence>
<dbReference type="Pfam" id="PF00497">
    <property type="entry name" value="SBP_bac_3"/>
    <property type="match status" value="1"/>
</dbReference>
<dbReference type="CDD" id="cd13624">
    <property type="entry name" value="PBP2_Arg_Lys_His"/>
    <property type="match status" value="1"/>
</dbReference>
<evidence type="ECO:0000256" key="9">
    <source>
        <dbReference type="ARBA" id="ARBA00023180"/>
    </source>
</evidence>
<keyword evidence="2" id="KW-0813">Transport</keyword>
<proteinExistence type="predicted"/>
<evidence type="ECO:0000256" key="4">
    <source>
        <dbReference type="ARBA" id="ARBA00022729"/>
    </source>
</evidence>
<keyword evidence="9" id="KW-0325">Glycoprotein</keyword>
<keyword evidence="5" id="KW-1133">Transmembrane helix</keyword>